<dbReference type="RefSeq" id="WP_202996960.1">
    <property type="nucleotide sequence ID" value="NZ_JAENHO010000013.1"/>
</dbReference>
<dbReference type="SUPFAM" id="SSF50370">
    <property type="entry name" value="Ricin B-like lectins"/>
    <property type="match status" value="1"/>
</dbReference>
<evidence type="ECO:0000256" key="1">
    <source>
        <dbReference type="SAM" id="SignalP"/>
    </source>
</evidence>
<keyword evidence="1" id="KW-0732">Signal</keyword>
<dbReference type="Proteomes" id="UP000598996">
    <property type="component" value="Unassembled WGS sequence"/>
</dbReference>
<dbReference type="EMBL" id="JAENHO010000013">
    <property type="protein sequence ID" value="MBL7260242.1"/>
    <property type="molecule type" value="Genomic_DNA"/>
</dbReference>
<organism evidence="3 4">
    <name type="scientific">Paractinoplanes lichenicola</name>
    <dbReference type="NCBI Taxonomy" id="2802976"/>
    <lineage>
        <taxon>Bacteria</taxon>
        <taxon>Bacillati</taxon>
        <taxon>Actinomycetota</taxon>
        <taxon>Actinomycetes</taxon>
        <taxon>Micromonosporales</taxon>
        <taxon>Micromonosporaceae</taxon>
        <taxon>Paractinoplanes</taxon>
    </lineage>
</organism>
<feature type="domain" description="Ricin B lectin" evidence="2">
    <location>
        <begin position="42"/>
        <end position="194"/>
    </location>
</feature>
<comment type="caution">
    <text evidence="3">The sequence shown here is derived from an EMBL/GenBank/DDBJ whole genome shotgun (WGS) entry which is preliminary data.</text>
</comment>
<reference evidence="3 4" key="1">
    <citation type="submission" date="2021-01" db="EMBL/GenBank/DDBJ databases">
        <title>Actinoplanes sp. nov. LDG1-01 isolated from lichen.</title>
        <authorList>
            <person name="Saeng-In P."/>
            <person name="Phongsopitanun W."/>
            <person name="Kanchanasin P."/>
            <person name="Yuki M."/>
            <person name="Kudo T."/>
            <person name="Ohkuma M."/>
            <person name="Tanasupawat S."/>
        </authorList>
    </citation>
    <scope>NUCLEOTIDE SEQUENCE [LARGE SCALE GENOMIC DNA]</scope>
    <source>
        <strain evidence="3 4">LDG1-01</strain>
    </source>
</reference>
<dbReference type="CDD" id="cd00161">
    <property type="entry name" value="beta-trefoil_Ricin-like"/>
    <property type="match status" value="1"/>
</dbReference>
<dbReference type="PROSITE" id="PS50231">
    <property type="entry name" value="RICIN_B_LECTIN"/>
    <property type="match status" value="1"/>
</dbReference>
<gene>
    <name evidence="3" type="ORF">JKJ07_38675</name>
</gene>
<keyword evidence="4" id="KW-1185">Reference proteome</keyword>
<evidence type="ECO:0000259" key="2">
    <source>
        <dbReference type="SMART" id="SM00458"/>
    </source>
</evidence>
<dbReference type="Pfam" id="PF14200">
    <property type="entry name" value="RicinB_lectin_2"/>
    <property type="match status" value="1"/>
</dbReference>
<accession>A0ABS1W0I0</accession>
<dbReference type="Gene3D" id="2.80.10.50">
    <property type="match status" value="1"/>
</dbReference>
<feature type="chain" id="PRO_5047093137" evidence="1">
    <location>
        <begin position="31"/>
        <end position="194"/>
    </location>
</feature>
<feature type="signal peptide" evidence="1">
    <location>
        <begin position="1"/>
        <end position="30"/>
    </location>
</feature>
<sequence>MKLLTRAITALAATGVMLGALLAGSAPASAADLRTVWISVKPPPGSSIGPVVLDARGPIQDRSRAVIWLKENPVPSHQMWTISTAGTYNGNNLLMFRNKNSQLCLDMSLDTPAGNGSPVYEYGCNSGFDNQKWIWLRVESGNNHGILVNYYTIGKATQLCLDATGPSYDSGTPLQVWSCNLNNSSNWNQRWNIL</sequence>
<evidence type="ECO:0000313" key="3">
    <source>
        <dbReference type="EMBL" id="MBL7260242.1"/>
    </source>
</evidence>
<dbReference type="InterPro" id="IPR035992">
    <property type="entry name" value="Ricin_B-like_lectins"/>
</dbReference>
<name>A0ABS1W0I0_9ACTN</name>
<proteinExistence type="predicted"/>
<protein>
    <submittedName>
        <fullName evidence="3">Ricin-type beta-trefoil lectin domain protein</fullName>
    </submittedName>
</protein>
<evidence type="ECO:0000313" key="4">
    <source>
        <dbReference type="Proteomes" id="UP000598996"/>
    </source>
</evidence>
<dbReference type="InterPro" id="IPR000772">
    <property type="entry name" value="Ricin_B_lectin"/>
</dbReference>
<dbReference type="SMART" id="SM00458">
    <property type="entry name" value="RICIN"/>
    <property type="match status" value="1"/>
</dbReference>